<evidence type="ECO:0000313" key="1">
    <source>
        <dbReference type="EMBL" id="QTH65403.1"/>
    </source>
</evidence>
<sequence length="130" mass="14273">MALSVLVGTSTAQAGQTDEQRSLSVDLTAAAKLVNSTAPQMLDEETRLDSVATFSNYIIYNNTMVNYSASDFEVAEFERQIQTIVIDNLCGNAALAEFIQRGVVMVYRYHGKEGNYIAELAKDMSTCKKS</sequence>
<proteinExistence type="predicted"/>
<dbReference type="Gene3D" id="3.30.300.250">
    <property type="match status" value="1"/>
</dbReference>
<dbReference type="Proteomes" id="UP000682739">
    <property type="component" value="Chromosome"/>
</dbReference>
<keyword evidence="2" id="KW-1185">Reference proteome</keyword>
<accession>A0A975DEF9</accession>
<evidence type="ECO:0000313" key="2">
    <source>
        <dbReference type="Proteomes" id="UP000682739"/>
    </source>
</evidence>
<gene>
    <name evidence="1" type="ORF">J1N51_13135</name>
</gene>
<dbReference type="EMBL" id="CP072110">
    <property type="protein sequence ID" value="QTH65403.1"/>
    <property type="molecule type" value="Genomic_DNA"/>
</dbReference>
<dbReference type="KEGG" id="psym:J1N51_13135"/>
<organism evidence="1 2">
    <name type="scientific">Psychrosphaera ytuae</name>
    <dbReference type="NCBI Taxonomy" id="2820710"/>
    <lineage>
        <taxon>Bacteria</taxon>
        <taxon>Pseudomonadati</taxon>
        <taxon>Pseudomonadota</taxon>
        <taxon>Gammaproteobacteria</taxon>
        <taxon>Alteromonadales</taxon>
        <taxon>Pseudoalteromonadaceae</taxon>
        <taxon>Psychrosphaera</taxon>
    </lineage>
</organism>
<dbReference type="AlphaFoldDB" id="A0A975DEF9"/>
<name>A0A975DEF9_9GAMM</name>
<reference evidence="1" key="1">
    <citation type="submission" date="2021-03" db="EMBL/GenBank/DDBJ databases">
        <title>Description of Psychrosphaera ytuae sp. nov. isolated from deep sea sediment of South China Sea.</title>
        <authorList>
            <person name="Zhang J."/>
            <person name="Xu X.-D."/>
        </authorList>
    </citation>
    <scope>NUCLEOTIDE SEQUENCE</scope>
    <source>
        <strain evidence="1">MTZ26</strain>
    </source>
</reference>
<protein>
    <submittedName>
        <fullName evidence="1">Uncharacterized protein</fullName>
    </submittedName>
</protein>